<proteinExistence type="predicted"/>
<keyword evidence="2" id="KW-1185">Reference proteome</keyword>
<protein>
    <submittedName>
        <fullName evidence="1">Kinesin-like protein vab-8</fullName>
    </submittedName>
</protein>
<evidence type="ECO:0000313" key="1">
    <source>
        <dbReference type="EMBL" id="KAF5906021.1"/>
    </source>
</evidence>
<dbReference type="AlphaFoldDB" id="A0A8J4UFU5"/>
<gene>
    <name evidence="1" type="primary">vab-8</name>
    <name evidence="1" type="ORF">DAT39_004301</name>
</gene>
<comment type="caution">
    <text evidence="1">The sequence shown here is derived from an EMBL/GenBank/DDBJ whole genome shotgun (WGS) entry which is preliminary data.</text>
</comment>
<reference evidence="1" key="1">
    <citation type="submission" date="2020-07" db="EMBL/GenBank/DDBJ databases">
        <title>Clarias magur genome sequencing, assembly and annotation.</title>
        <authorList>
            <person name="Kushwaha B."/>
            <person name="Kumar R."/>
            <person name="Das P."/>
            <person name="Joshi C.G."/>
            <person name="Kumar D."/>
            <person name="Nagpure N.S."/>
            <person name="Pandey M."/>
            <person name="Agarwal S."/>
            <person name="Srivastava S."/>
            <person name="Singh M."/>
            <person name="Sahoo L."/>
            <person name="Jayasankar P."/>
            <person name="Meher P.K."/>
            <person name="Koringa P.G."/>
            <person name="Iquebal M.A."/>
            <person name="Das S.P."/>
            <person name="Bit A."/>
            <person name="Patnaik S."/>
            <person name="Patel N."/>
            <person name="Shah T.M."/>
            <person name="Hinsu A."/>
            <person name="Jena J.K."/>
        </authorList>
    </citation>
    <scope>NUCLEOTIDE SEQUENCE</scope>
    <source>
        <strain evidence="1">CIFAMagur01</strain>
        <tissue evidence="1">Testis</tissue>
    </source>
</reference>
<sequence length="97" mass="10731">MSGEVQMGHSAFFTSPYLALLFRSPDHPTSSCYSPIQATPPVPSGRLQITPPWSSFFTFAERATWPLSAPLQINHLLPLVSVPDPFTFLDHSIVSEM</sequence>
<dbReference type="EMBL" id="QNUK01000038">
    <property type="protein sequence ID" value="KAF5906021.1"/>
    <property type="molecule type" value="Genomic_DNA"/>
</dbReference>
<evidence type="ECO:0000313" key="2">
    <source>
        <dbReference type="Proteomes" id="UP000727407"/>
    </source>
</evidence>
<organism evidence="1 2">
    <name type="scientific">Clarias magur</name>
    <name type="common">Asian catfish</name>
    <name type="synonym">Macropteronotus magur</name>
    <dbReference type="NCBI Taxonomy" id="1594786"/>
    <lineage>
        <taxon>Eukaryota</taxon>
        <taxon>Metazoa</taxon>
        <taxon>Chordata</taxon>
        <taxon>Craniata</taxon>
        <taxon>Vertebrata</taxon>
        <taxon>Euteleostomi</taxon>
        <taxon>Actinopterygii</taxon>
        <taxon>Neopterygii</taxon>
        <taxon>Teleostei</taxon>
        <taxon>Ostariophysi</taxon>
        <taxon>Siluriformes</taxon>
        <taxon>Clariidae</taxon>
        <taxon>Clarias</taxon>
    </lineage>
</organism>
<dbReference type="Proteomes" id="UP000727407">
    <property type="component" value="Unassembled WGS sequence"/>
</dbReference>
<name>A0A8J4UFU5_CLAMG</name>
<accession>A0A8J4UFU5</accession>